<keyword evidence="2 5" id="KW-0812">Transmembrane</keyword>
<feature type="transmembrane region" description="Helical" evidence="5">
    <location>
        <begin position="118"/>
        <end position="138"/>
    </location>
</feature>
<dbReference type="InterPro" id="IPR002657">
    <property type="entry name" value="BilAc:Na_symport/Acr3"/>
</dbReference>
<evidence type="ECO:0000256" key="3">
    <source>
        <dbReference type="ARBA" id="ARBA00022989"/>
    </source>
</evidence>
<sequence length="304" mass="34364">MGTTIKYEDIDIRYPKLFLNVFSHQYILDPIITFLIVLAFRPPITQVYGMFILTVTPATAAASVTAYTVDANVPLALALSMGSLTQSIIFTPLIFTALVQSYSILVKIDDNEKISLPYGRMFLLMSYVMILIGIGYKIRQKFSDSFVKKLGGYLIKAAILLMLTAIGFYFASKTYIEPMTSSNPYTFYGSMLLMIFSQLLFAHFPLCNLEPKNRDAVVLVTTRRSPGISLAITALSFQSSEHLGEIIAYVLVYGMIRDWSTLPYIMGLRKIRLGHYWYKDKKKDEQSDDQILYEEGTVTSDNIT</sequence>
<dbReference type="PANTHER" id="PTHR10361">
    <property type="entry name" value="SODIUM-BILE ACID COTRANSPORTER"/>
    <property type="match status" value="1"/>
</dbReference>
<keyword evidence="4 5" id="KW-0472">Membrane</keyword>
<evidence type="ECO:0000256" key="5">
    <source>
        <dbReference type="SAM" id="Phobius"/>
    </source>
</evidence>
<dbReference type="Pfam" id="PF01758">
    <property type="entry name" value="SBF"/>
    <property type="match status" value="1"/>
</dbReference>
<dbReference type="AlphaFoldDB" id="A0A6C0AVZ1"/>
<evidence type="ECO:0000256" key="2">
    <source>
        <dbReference type="ARBA" id="ARBA00022692"/>
    </source>
</evidence>
<dbReference type="GO" id="GO:0016020">
    <property type="term" value="C:membrane"/>
    <property type="evidence" value="ECO:0007669"/>
    <property type="project" value="UniProtKB-SubCell"/>
</dbReference>
<name>A0A6C0AVZ1_9ZZZZ</name>
<feature type="transmembrane region" description="Helical" evidence="5">
    <location>
        <begin position="47"/>
        <end position="69"/>
    </location>
</feature>
<comment type="subcellular location">
    <subcellularLocation>
        <location evidence="1">Membrane</location>
        <topology evidence="1">Multi-pass membrane protein</topology>
    </subcellularLocation>
</comment>
<evidence type="ECO:0000313" key="6">
    <source>
        <dbReference type="EMBL" id="QHS83530.1"/>
    </source>
</evidence>
<proteinExistence type="predicted"/>
<accession>A0A6C0AVZ1</accession>
<protein>
    <submittedName>
        <fullName evidence="6">Uncharacterized protein</fullName>
    </submittedName>
</protein>
<evidence type="ECO:0000256" key="1">
    <source>
        <dbReference type="ARBA" id="ARBA00004141"/>
    </source>
</evidence>
<feature type="transmembrane region" description="Helical" evidence="5">
    <location>
        <begin position="21"/>
        <end position="41"/>
    </location>
</feature>
<feature type="transmembrane region" description="Helical" evidence="5">
    <location>
        <begin position="76"/>
        <end position="98"/>
    </location>
</feature>
<keyword evidence="3 5" id="KW-1133">Transmembrane helix</keyword>
<dbReference type="Gene3D" id="1.20.1530.20">
    <property type="match status" value="1"/>
</dbReference>
<evidence type="ECO:0000256" key="4">
    <source>
        <dbReference type="ARBA" id="ARBA00023136"/>
    </source>
</evidence>
<reference evidence="6" key="1">
    <citation type="journal article" date="2020" name="Nature">
        <title>Giant virus diversity and host interactions through global metagenomics.</title>
        <authorList>
            <person name="Schulz F."/>
            <person name="Roux S."/>
            <person name="Paez-Espino D."/>
            <person name="Jungbluth S."/>
            <person name="Walsh D.A."/>
            <person name="Denef V.J."/>
            <person name="McMahon K.D."/>
            <person name="Konstantinidis K.T."/>
            <person name="Eloe-Fadrosh E.A."/>
            <person name="Kyrpides N.C."/>
            <person name="Woyke T."/>
        </authorList>
    </citation>
    <scope>NUCLEOTIDE SEQUENCE</scope>
    <source>
        <strain evidence="6">GVMAG-S-ERX555961-36</strain>
    </source>
</reference>
<dbReference type="EMBL" id="MN738760">
    <property type="protein sequence ID" value="QHS83530.1"/>
    <property type="molecule type" value="Genomic_DNA"/>
</dbReference>
<dbReference type="PANTHER" id="PTHR10361:SF28">
    <property type="entry name" value="P3 PROTEIN-RELATED"/>
    <property type="match status" value="1"/>
</dbReference>
<organism evidence="6">
    <name type="scientific">viral metagenome</name>
    <dbReference type="NCBI Taxonomy" id="1070528"/>
    <lineage>
        <taxon>unclassified sequences</taxon>
        <taxon>metagenomes</taxon>
        <taxon>organismal metagenomes</taxon>
    </lineage>
</organism>
<dbReference type="InterPro" id="IPR004710">
    <property type="entry name" value="Bilac:Na_transpt"/>
</dbReference>
<feature type="transmembrane region" description="Helical" evidence="5">
    <location>
        <begin position="185"/>
        <end position="204"/>
    </location>
</feature>
<feature type="transmembrane region" description="Helical" evidence="5">
    <location>
        <begin position="150"/>
        <end position="170"/>
    </location>
</feature>
<dbReference type="InterPro" id="IPR038770">
    <property type="entry name" value="Na+/solute_symporter_sf"/>
</dbReference>